<dbReference type="OMA" id="IMFGRQE"/>
<dbReference type="GO" id="GO:0034515">
    <property type="term" value="C:proteasome storage granule"/>
    <property type="evidence" value="ECO:0007669"/>
    <property type="project" value="EnsemblFungi"/>
</dbReference>
<feature type="domain" description="26S proteasome regulatory subunit RPN2 C-terminal" evidence="8">
    <location>
        <begin position="768"/>
        <end position="930"/>
    </location>
</feature>
<dbReference type="InterPro" id="IPR002015">
    <property type="entry name" value="Proteasome/cyclosome_rpt"/>
</dbReference>
<evidence type="ECO:0000313" key="10">
    <source>
        <dbReference type="EMBL" id="EPX72341.1"/>
    </source>
</evidence>
<proteinExistence type="inferred from homology"/>
<dbReference type="GO" id="GO:0008540">
    <property type="term" value="C:proteasome regulatory particle, base subcomplex"/>
    <property type="evidence" value="ECO:0007669"/>
    <property type="project" value="UniProtKB-UniRule"/>
</dbReference>
<dbReference type="InterPro" id="IPR016024">
    <property type="entry name" value="ARM-type_fold"/>
</dbReference>
<evidence type="ECO:0000256" key="2">
    <source>
        <dbReference type="ARBA" id="ARBA00006308"/>
    </source>
</evidence>
<dbReference type="Gene3D" id="1.25.10.10">
    <property type="entry name" value="Leucine-rich Repeat Variant"/>
    <property type="match status" value="1"/>
</dbReference>
<dbReference type="GO" id="GO:0031625">
    <property type="term" value="F:ubiquitin protein ligase binding"/>
    <property type="evidence" value="ECO:0007669"/>
    <property type="project" value="EnsemblFungi"/>
</dbReference>
<dbReference type="GO" id="GO:0004175">
    <property type="term" value="F:endopeptidase activity"/>
    <property type="evidence" value="ECO:0007669"/>
    <property type="project" value="EnsemblFungi"/>
</dbReference>
<gene>
    <name evidence="10" type="ORF">SOCG_00105</name>
</gene>
<evidence type="ECO:0000256" key="1">
    <source>
        <dbReference type="ARBA" id="ARBA00002187"/>
    </source>
</evidence>
<dbReference type="EMBL" id="KE503207">
    <property type="protein sequence ID" value="EPX72341.1"/>
    <property type="molecule type" value="Genomic_DNA"/>
</dbReference>
<dbReference type="PIRSF" id="PIRSF015947">
    <property type="entry name" value="26S_Psome_Rpn2"/>
    <property type="match status" value="1"/>
</dbReference>
<evidence type="ECO:0000256" key="7">
    <source>
        <dbReference type="SAM" id="MobiDB-lite"/>
    </source>
</evidence>
<feature type="compositionally biased region" description="Basic and acidic residues" evidence="7">
    <location>
        <begin position="865"/>
        <end position="880"/>
    </location>
</feature>
<dbReference type="InterPro" id="IPR040623">
    <property type="entry name" value="RPN2_C"/>
</dbReference>
<feature type="compositionally biased region" description="Basic and acidic residues" evidence="7">
    <location>
        <begin position="826"/>
        <end position="849"/>
    </location>
</feature>
<feature type="domain" description="26S proteasome non-ATPase regulatory subunit 1/RPN2 N-terminal" evidence="9">
    <location>
        <begin position="13"/>
        <end position="325"/>
    </location>
</feature>
<dbReference type="InterPro" id="IPR016642">
    <property type="entry name" value="26S_Psome_Rpn2"/>
</dbReference>
<feature type="region of interest" description="Disordered" evidence="7">
    <location>
        <begin position="926"/>
        <end position="965"/>
    </location>
</feature>
<keyword evidence="11" id="KW-1185">Reference proteome</keyword>
<evidence type="ECO:0000259" key="8">
    <source>
        <dbReference type="Pfam" id="PF18004"/>
    </source>
</evidence>
<dbReference type="RefSeq" id="XP_013017979.1">
    <property type="nucleotide sequence ID" value="XM_013162525.1"/>
</dbReference>
<evidence type="ECO:0000313" key="11">
    <source>
        <dbReference type="Proteomes" id="UP000016088"/>
    </source>
</evidence>
<evidence type="ECO:0000256" key="6">
    <source>
        <dbReference type="PIRNR" id="PIRNR015947"/>
    </source>
</evidence>
<dbReference type="Pfam" id="PF18004">
    <property type="entry name" value="RPN2_C"/>
    <property type="match status" value="1"/>
</dbReference>
<evidence type="ECO:0000256" key="3">
    <source>
        <dbReference type="ARBA" id="ARBA00015684"/>
    </source>
</evidence>
<dbReference type="VEuPathDB" id="FungiDB:SOCG_00105"/>
<dbReference type="PANTHER" id="PTHR10943:SF2">
    <property type="entry name" value="26S PROTEASOME NON-ATPASE REGULATORY SUBUNIT 1"/>
    <property type="match status" value="1"/>
</dbReference>
<name>S9PT60_SCHOY</name>
<feature type="compositionally biased region" description="Acidic residues" evidence="7">
    <location>
        <begin position="953"/>
        <end position="965"/>
    </location>
</feature>
<dbReference type="OrthoDB" id="261572at2759"/>
<dbReference type="PANTHER" id="PTHR10943">
    <property type="entry name" value="26S PROTEASOME NON-ATPASE REGULATORY SUBUNIT"/>
    <property type="match status" value="1"/>
</dbReference>
<keyword evidence="4" id="KW-0677">Repeat</keyword>
<dbReference type="GO" id="GO:0030234">
    <property type="term" value="F:enzyme regulator activity"/>
    <property type="evidence" value="ECO:0007669"/>
    <property type="project" value="UniProtKB-UniRule"/>
</dbReference>
<dbReference type="eggNOG" id="KOG2062">
    <property type="taxonomic scope" value="Eukaryota"/>
</dbReference>
<organism evidence="10 11">
    <name type="scientific">Schizosaccharomyces octosporus (strain yFS286)</name>
    <name type="common">Fission yeast</name>
    <name type="synonym">Octosporomyces octosporus</name>
    <dbReference type="NCBI Taxonomy" id="483514"/>
    <lineage>
        <taxon>Eukaryota</taxon>
        <taxon>Fungi</taxon>
        <taxon>Dikarya</taxon>
        <taxon>Ascomycota</taxon>
        <taxon>Taphrinomycotina</taxon>
        <taxon>Schizosaccharomycetes</taxon>
        <taxon>Schizosaccharomycetales</taxon>
        <taxon>Schizosaccharomycetaceae</taxon>
        <taxon>Schizosaccharomyces</taxon>
    </lineage>
</organism>
<dbReference type="GO" id="GO:0005634">
    <property type="term" value="C:nucleus"/>
    <property type="evidence" value="ECO:0007669"/>
    <property type="project" value="EnsemblFungi"/>
</dbReference>
<dbReference type="AlphaFoldDB" id="S9PT60"/>
<reference evidence="10 11" key="1">
    <citation type="journal article" date="2011" name="Science">
        <title>Comparative functional genomics of the fission yeasts.</title>
        <authorList>
            <person name="Rhind N."/>
            <person name="Chen Z."/>
            <person name="Yassour M."/>
            <person name="Thompson D.A."/>
            <person name="Haas B.J."/>
            <person name="Habib N."/>
            <person name="Wapinski I."/>
            <person name="Roy S."/>
            <person name="Lin M.F."/>
            <person name="Heiman D.I."/>
            <person name="Young S.K."/>
            <person name="Furuya K."/>
            <person name="Guo Y."/>
            <person name="Pidoux A."/>
            <person name="Chen H.M."/>
            <person name="Robbertse B."/>
            <person name="Goldberg J.M."/>
            <person name="Aoki K."/>
            <person name="Bayne E.H."/>
            <person name="Berlin A.M."/>
            <person name="Desjardins C.A."/>
            <person name="Dobbs E."/>
            <person name="Dukaj L."/>
            <person name="Fan L."/>
            <person name="FitzGerald M.G."/>
            <person name="French C."/>
            <person name="Gujja S."/>
            <person name="Hansen K."/>
            <person name="Keifenheim D."/>
            <person name="Levin J.Z."/>
            <person name="Mosher R.A."/>
            <person name="Mueller C.A."/>
            <person name="Pfiffner J."/>
            <person name="Priest M."/>
            <person name="Russ C."/>
            <person name="Smialowska A."/>
            <person name="Swoboda P."/>
            <person name="Sykes S.M."/>
            <person name="Vaughn M."/>
            <person name="Vengrova S."/>
            <person name="Yoder R."/>
            <person name="Zeng Q."/>
            <person name="Allshire R."/>
            <person name="Baulcombe D."/>
            <person name="Birren B.W."/>
            <person name="Brown W."/>
            <person name="Ekwall K."/>
            <person name="Kellis M."/>
            <person name="Leatherwood J."/>
            <person name="Levin H."/>
            <person name="Margalit H."/>
            <person name="Martienssen R."/>
            <person name="Nieduszynski C.A."/>
            <person name="Spatafora J.W."/>
            <person name="Friedman N."/>
            <person name="Dalgaard J.Z."/>
            <person name="Baumann P."/>
            <person name="Niki H."/>
            <person name="Regev A."/>
            <person name="Nusbaum C."/>
        </authorList>
    </citation>
    <scope>NUCLEOTIDE SEQUENCE [LARGE SCALE GENOMIC DNA]</scope>
    <source>
        <strain evidence="11">yFS286</strain>
    </source>
</reference>
<protein>
    <recommendedName>
        <fullName evidence="3 6">26S proteasome regulatory subunit RPN2</fullName>
    </recommendedName>
</protein>
<dbReference type="GO" id="GO:0043161">
    <property type="term" value="P:proteasome-mediated ubiquitin-dependent protein catabolic process"/>
    <property type="evidence" value="ECO:0007669"/>
    <property type="project" value="EnsemblFungi"/>
</dbReference>
<evidence type="ECO:0000256" key="4">
    <source>
        <dbReference type="ARBA" id="ARBA00022737"/>
    </source>
</evidence>
<dbReference type="InterPro" id="IPR011989">
    <property type="entry name" value="ARM-like"/>
</dbReference>
<evidence type="ECO:0000259" key="9">
    <source>
        <dbReference type="Pfam" id="PF21505"/>
    </source>
</evidence>
<dbReference type="FunFam" id="1.25.10.10:FF:000017">
    <property type="entry name" value="26S proteasome non-ATPase regulatory subunit 1"/>
    <property type="match status" value="1"/>
</dbReference>
<dbReference type="Pfam" id="PF01851">
    <property type="entry name" value="PC_rep"/>
    <property type="match status" value="3"/>
</dbReference>
<dbReference type="GO" id="GO:0042176">
    <property type="term" value="P:regulation of protein catabolic process"/>
    <property type="evidence" value="ECO:0007669"/>
    <property type="project" value="UniProtKB-UniRule"/>
</dbReference>
<sequence>MTTVYPESTSIVTSAGGLMSLLDEQEKELQIHALLKIYEFIDQLWPEISDDVTKIEVMYEDRAFPERELAALVVSKVYYYLGEYDEALQFALASGTKFLQDKNSSFKETLIFKCIDTFIQQSSERYINYELEPMDERLSGVVEGIFQKCYANKEWRHVLGIAIEAHRLDLVEHILNTAKNDDLKPYVLELVLTVVLDIEFRNRLLRLLLSSFLVEAEPDYFSVGKCVVHLNDASVAAKLLMKLSSQSDDKNLLTAYQLAFDLEDSAPQEFLNSVIDLLPAPTSSNAEGEPENTQIDESSPISRIHYILSGEQTVKYHREFLYSHNNTDMLILNKTKDSLESRNSIFHNAVTFANAFMNFGTSYDNFFRENLSWLSKANNWAKFTATAALGVIHRGYYNQAMNILRPYLPEEDAPSSSVYSEGGAYYAMGLINANHGRGVTEYLREQLKRSDDETVQYGLILGLGLTGMASRDEGLYDAVKTVLFNDNAVAGSAAGISMGLIMLGSASSTAIDEMLQYAHETQHEKIIRGLSVGIALIVYGRQQEADGTIEQLNADSDPVLRYGGMFATALAYCGTGNSKIIRKLLHVSVSDVNDDVRRVAVCALGFICCKDSSVLISTIELLVDSYNPHVRYGSAIALGIACANSGSNAALELLGRLVEDATDFVRQGAMIAQAMILTQHNEQLNTKVSGVRKHFEQVVNEKHEDALAKLGATLAQGIIDAGGRNVTIALQTATGSLRLSAIVGLTVFLQYWYWFPLTHFMSLSFSPTALIGLNQNLDAPKFNFVSNAKPKLFAYPPKTVQPAAKAVQKVETAVLSTTVKAKARAKRAEREKQAKETGDEMKVEKKPEEPEADNNAMEIDEEKPEDVTKSEPAKKEEPKREVLENFTRVVPAQLPYISFNANGRYYPVRKFTGGVLMLIDRESDKAPDLIELNRDAPTPQASATDSSEQEAPPPEDFEYPFDDDE</sequence>
<accession>S9PT60</accession>
<dbReference type="HOGENOM" id="CLU_002323_0_0_1"/>
<dbReference type="GeneID" id="25029089"/>
<keyword evidence="5 6" id="KW-0647">Proteasome</keyword>
<feature type="region of interest" description="Disordered" evidence="7">
    <location>
        <begin position="821"/>
        <end position="880"/>
    </location>
</feature>
<comment type="function">
    <text evidence="1 6">Acts as a regulatory subunit of the 26S proteasome which is involved in the ATP-dependent degradation of ubiquitinated proteins.</text>
</comment>
<comment type="similarity">
    <text evidence="2 6">Belongs to the proteasome subunit S1 family.</text>
</comment>
<dbReference type="SUPFAM" id="SSF48371">
    <property type="entry name" value="ARM repeat"/>
    <property type="match status" value="1"/>
</dbReference>
<dbReference type="Pfam" id="PF21505">
    <property type="entry name" value="RPN2_N"/>
    <property type="match status" value="1"/>
</dbReference>
<dbReference type="GO" id="GO:0043248">
    <property type="term" value="P:proteasome assembly"/>
    <property type="evidence" value="ECO:0007669"/>
    <property type="project" value="EnsemblFungi"/>
</dbReference>
<dbReference type="InterPro" id="IPR048570">
    <property type="entry name" value="PSMD1_RPN2_N"/>
</dbReference>
<dbReference type="Pfam" id="PF13646">
    <property type="entry name" value="HEAT_2"/>
    <property type="match status" value="1"/>
</dbReference>
<evidence type="ECO:0000256" key="5">
    <source>
        <dbReference type="ARBA" id="ARBA00022942"/>
    </source>
</evidence>
<dbReference type="Proteomes" id="UP000016088">
    <property type="component" value="Unassembled WGS sequence"/>
</dbReference>